<sequence>MEEVFTQLTIYAIEDETELEQEGWVYLYPSNYELNNWNTIEMSFNLETNPMREYAKGKTDGEKEGDDEHKGREQSNVEAKGKTDGEEKENSEDVTKDKDNAQDSVTTRSPPTTMGNNGFRFEECDSSNIMCMDKNKRFAAGLLVPGNESPHPALLIQNKGKGPLSIKISAPAFVQLEETDVELQKKQDKKVKVYITNSGTENLIILRDGSGKCSLDFKDLIVHNSAEPYVSFLSKTLTTVFLFVATTPTLTSGWMCMSFRRIVLTRSGLKYQRLTCSCLYLAGQKQSQMITMDWIRAEVIIDWYDKKAPMTPLMPVTRSLSSLDLPSRPLSKEGCKD</sequence>
<evidence type="ECO:0000256" key="1">
    <source>
        <dbReference type="SAM" id="MobiDB-lite"/>
    </source>
</evidence>
<dbReference type="Pfam" id="PF24053">
    <property type="entry name" value="DUF7356"/>
    <property type="match status" value="1"/>
</dbReference>
<keyword evidence="3" id="KW-1185">Reference proteome</keyword>
<proteinExistence type="predicted"/>
<dbReference type="Proteomes" id="UP000515121">
    <property type="component" value="Unplaced"/>
</dbReference>
<feature type="compositionally biased region" description="Basic and acidic residues" evidence="1">
    <location>
        <begin position="56"/>
        <end position="85"/>
    </location>
</feature>
<dbReference type="InterPro" id="IPR055780">
    <property type="entry name" value="DUF7356"/>
</dbReference>
<dbReference type="PANTHER" id="PTHR34200:SF8">
    <property type="entry name" value="TRANSMEMBRANE PROTEIN"/>
    <property type="match status" value="1"/>
</dbReference>
<reference evidence="4" key="1">
    <citation type="submission" date="2025-08" db="UniProtKB">
        <authorList>
            <consortium name="RefSeq"/>
        </authorList>
    </citation>
    <scope>IDENTIFICATION</scope>
    <source>
        <tissue evidence="4">Fruit stalk</tissue>
    </source>
</reference>
<name>A0A6P5Y9Z9_DURZI</name>
<dbReference type="RefSeq" id="XP_022737227.1">
    <property type="nucleotide sequence ID" value="XM_022881492.1"/>
</dbReference>
<feature type="compositionally biased region" description="Basic and acidic residues" evidence="1">
    <location>
        <begin position="91"/>
        <end position="101"/>
    </location>
</feature>
<feature type="compositionally biased region" description="Polar residues" evidence="1">
    <location>
        <begin position="102"/>
        <end position="116"/>
    </location>
</feature>
<feature type="region of interest" description="Disordered" evidence="1">
    <location>
        <begin position="56"/>
        <end position="120"/>
    </location>
</feature>
<dbReference type="PANTHER" id="PTHR34200">
    <property type="entry name" value="DENTIN SIALOPHOSPHOPROTEIN-LIKE ISOFORM X1"/>
    <property type="match status" value="1"/>
</dbReference>
<dbReference type="OrthoDB" id="1936430at2759"/>
<accession>A0A6P5Y9Z9</accession>
<evidence type="ECO:0000313" key="3">
    <source>
        <dbReference type="Proteomes" id="UP000515121"/>
    </source>
</evidence>
<organism evidence="3 4">
    <name type="scientific">Durio zibethinus</name>
    <name type="common">Durian</name>
    <dbReference type="NCBI Taxonomy" id="66656"/>
    <lineage>
        <taxon>Eukaryota</taxon>
        <taxon>Viridiplantae</taxon>
        <taxon>Streptophyta</taxon>
        <taxon>Embryophyta</taxon>
        <taxon>Tracheophyta</taxon>
        <taxon>Spermatophyta</taxon>
        <taxon>Magnoliopsida</taxon>
        <taxon>eudicotyledons</taxon>
        <taxon>Gunneridae</taxon>
        <taxon>Pentapetalae</taxon>
        <taxon>rosids</taxon>
        <taxon>malvids</taxon>
        <taxon>Malvales</taxon>
        <taxon>Malvaceae</taxon>
        <taxon>Helicteroideae</taxon>
        <taxon>Durio</taxon>
    </lineage>
</organism>
<protein>
    <submittedName>
        <fullName evidence="4">Uncharacterized protein LOC111290102</fullName>
    </submittedName>
</protein>
<evidence type="ECO:0000313" key="4">
    <source>
        <dbReference type="RefSeq" id="XP_022737227.1"/>
    </source>
</evidence>
<gene>
    <name evidence="4" type="primary">LOC111290102</name>
</gene>
<feature type="domain" description="DUF7356" evidence="2">
    <location>
        <begin position="119"/>
        <end position="220"/>
    </location>
</feature>
<dbReference type="GeneID" id="111290102"/>
<dbReference type="KEGG" id="dzi:111290102"/>
<evidence type="ECO:0000259" key="2">
    <source>
        <dbReference type="Pfam" id="PF24053"/>
    </source>
</evidence>
<dbReference type="AlphaFoldDB" id="A0A6P5Y9Z9"/>